<sequence length="91" mass="10116">MREYSGPEAQMAWSICPCQTTSHSCRNLPSQAPACSLVPSLPRLPTSTPPPSRTMRSVRAWSYLDGPLMHMWTPLNHVEPCPPAGHLLYKT</sequence>
<reference evidence="1" key="1">
    <citation type="submission" date="2021-05" db="EMBL/GenBank/DDBJ databases">
        <authorList>
            <person name="Pan Q."/>
            <person name="Jouanno E."/>
            <person name="Zahm M."/>
            <person name="Klopp C."/>
            <person name="Cabau C."/>
            <person name="Louis A."/>
            <person name="Berthelot C."/>
            <person name="Parey E."/>
            <person name="Roest Crollius H."/>
            <person name="Montfort J."/>
            <person name="Robinson-Rechavi M."/>
            <person name="Bouchez O."/>
            <person name="Lampietro C."/>
            <person name="Lopez Roques C."/>
            <person name="Donnadieu C."/>
            <person name="Postlethwait J."/>
            <person name="Bobe J."/>
            <person name="Dillon D."/>
            <person name="Chandos A."/>
            <person name="von Hippel F."/>
            <person name="Guiguen Y."/>
        </authorList>
    </citation>
    <scope>NUCLEOTIDE SEQUENCE</scope>
    <source>
        <strain evidence="1">YG-Jan2019</strain>
    </source>
</reference>
<accession>A0ACC2FMZ8</accession>
<name>A0ACC2FMZ8_DALPE</name>
<proteinExistence type="predicted"/>
<dbReference type="Proteomes" id="UP001157502">
    <property type="component" value="Chromosome 25"/>
</dbReference>
<organism evidence="1 2">
    <name type="scientific">Dallia pectoralis</name>
    <name type="common">Alaska blackfish</name>
    <dbReference type="NCBI Taxonomy" id="75939"/>
    <lineage>
        <taxon>Eukaryota</taxon>
        <taxon>Metazoa</taxon>
        <taxon>Chordata</taxon>
        <taxon>Craniata</taxon>
        <taxon>Vertebrata</taxon>
        <taxon>Euteleostomi</taxon>
        <taxon>Actinopterygii</taxon>
        <taxon>Neopterygii</taxon>
        <taxon>Teleostei</taxon>
        <taxon>Protacanthopterygii</taxon>
        <taxon>Esociformes</taxon>
        <taxon>Umbridae</taxon>
        <taxon>Dallia</taxon>
    </lineage>
</organism>
<comment type="caution">
    <text evidence="1">The sequence shown here is derived from an EMBL/GenBank/DDBJ whole genome shotgun (WGS) entry which is preliminary data.</text>
</comment>
<keyword evidence="2" id="KW-1185">Reference proteome</keyword>
<evidence type="ECO:0000313" key="1">
    <source>
        <dbReference type="EMBL" id="KAJ7992728.1"/>
    </source>
</evidence>
<protein>
    <submittedName>
        <fullName evidence="1">Uncharacterized protein</fullName>
    </submittedName>
</protein>
<dbReference type="EMBL" id="CM055752">
    <property type="protein sequence ID" value="KAJ7992728.1"/>
    <property type="molecule type" value="Genomic_DNA"/>
</dbReference>
<evidence type="ECO:0000313" key="2">
    <source>
        <dbReference type="Proteomes" id="UP001157502"/>
    </source>
</evidence>
<gene>
    <name evidence="1" type="ORF">DPEC_G00281680</name>
</gene>